<proteinExistence type="inferred from homology"/>
<dbReference type="Pfam" id="PF01368">
    <property type="entry name" value="DHH"/>
    <property type="match status" value="1"/>
</dbReference>
<evidence type="ECO:0000313" key="10">
    <source>
        <dbReference type="Proteomes" id="UP000823769"/>
    </source>
</evidence>
<name>A0A9D9IY42_9BACT</name>
<dbReference type="NCBIfam" id="TIGR00644">
    <property type="entry name" value="recJ"/>
    <property type="match status" value="1"/>
</dbReference>
<evidence type="ECO:0000256" key="2">
    <source>
        <dbReference type="ARBA" id="ARBA00019841"/>
    </source>
</evidence>
<protein>
    <recommendedName>
        <fullName evidence="2">Single-stranded-DNA-specific exonuclease RecJ</fullName>
    </recommendedName>
</protein>
<keyword evidence="5 9" id="KW-0269">Exonuclease</keyword>
<dbReference type="InterPro" id="IPR041122">
    <property type="entry name" value="RecJ_OB"/>
</dbReference>
<dbReference type="GO" id="GO:0003676">
    <property type="term" value="F:nucleic acid binding"/>
    <property type="evidence" value="ECO:0007669"/>
    <property type="project" value="InterPro"/>
</dbReference>
<dbReference type="GO" id="GO:0008409">
    <property type="term" value="F:5'-3' exonuclease activity"/>
    <property type="evidence" value="ECO:0007669"/>
    <property type="project" value="InterPro"/>
</dbReference>
<gene>
    <name evidence="9" type="primary">recJ</name>
    <name evidence="9" type="ORF">IAB76_03650</name>
</gene>
<dbReference type="InterPro" id="IPR001667">
    <property type="entry name" value="DDH_dom"/>
</dbReference>
<evidence type="ECO:0000256" key="5">
    <source>
        <dbReference type="ARBA" id="ARBA00022839"/>
    </source>
</evidence>
<feature type="domain" description="RecJ OB" evidence="8">
    <location>
        <begin position="459"/>
        <end position="569"/>
    </location>
</feature>
<dbReference type="PANTHER" id="PTHR30255:SF2">
    <property type="entry name" value="SINGLE-STRANDED-DNA-SPECIFIC EXONUCLEASE RECJ"/>
    <property type="match status" value="1"/>
</dbReference>
<feature type="domain" description="DHHA1" evidence="7">
    <location>
        <begin position="355"/>
        <end position="445"/>
    </location>
</feature>
<accession>A0A9D9IY42</accession>
<organism evidence="9 10">
    <name type="scientific">Candidatus Cryptobacteroides avistercoris</name>
    <dbReference type="NCBI Taxonomy" id="2840758"/>
    <lineage>
        <taxon>Bacteria</taxon>
        <taxon>Pseudomonadati</taxon>
        <taxon>Bacteroidota</taxon>
        <taxon>Bacteroidia</taxon>
        <taxon>Bacteroidales</taxon>
        <taxon>Candidatus Cryptobacteroides</taxon>
    </lineage>
</organism>
<dbReference type="InterPro" id="IPR051673">
    <property type="entry name" value="SSDNA_exonuclease_RecJ"/>
</dbReference>
<comment type="caution">
    <text evidence="9">The sequence shown here is derived from an EMBL/GenBank/DDBJ whole genome shotgun (WGS) entry which is preliminary data.</text>
</comment>
<keyword evidence="4" id="KW-0378">Hydrolase</keyword>
<dbReference type="SUPFAM" id="SSF64182">
    <property type="entry name" value="DHH phosphoesterases"/>
    <property type="match status" value="1"/>
</dbReference>
<dbReference type="EMBL" id="JADILW010000056">
    <property type="protein sequence ID" value="MBO8480191.1"/>
    <property type="molecule type" value="Genomic_DNA"/>
</dbReference>
<evidence type="ECO:0000256" key="3">
    <source>
        <dbReference type="ARBA" id="ARBA00022722"/>
    </source>
</evidence>
<dbReference type="Pfam" id="PF17768">
    <property type="entry name" value="RecJ_OB"/>
    <property type="match status" value="1"/>
</dbReference>
<dbReference type="InterPro" id="IPR038763">
    <property type="entry name" value="DHH_sf"/>
</dbReference>
<evidence type="ECO:0000256" key="1">
    <source>
        <dbReference type="ARBA" id="ARBA00005915"/>
    </source>
</evidence>
<dbReference type="GO" id="GO:0006281">
    <property type="term" value="P:DNA repair"/>
    <property type="evidence" value="ECO:0007669"/>
    <property type="project" value="InterPro"/>
</dbReference>
<sequence>MAKDYKWLLSEPADTEKVDRLAAEVGIDKVLAELLVKRGVETFEQARSFFRPSLDGLHDPFLMKDMDAAVERLHGAIAGGEKILVYGDYDVDGTTAVSLVYSFIRRFTDKVDFYIPDRYDEGYGVSLKGIDWAAEGNFKLIITLDCGIKARDKVEYASSRGVDVIICDHHLPEDRLPAAVAVLDPKREDCSYPFDDLSGCGVGFKLVQAYSQRYGIAFETLVPLLDLLVVSIASDLVTMVDENRILAHFGLRQLNTSPCNGLLALINLCKIDPGHITIDDIVFKIGPRINAAGRIDSGRFAVELLTAGDIASAMRIGEKINESNNERKSIDREITREALEMVQNGHSLSRGNATIVYNPRWNKGVVGIVASRLVEAYYRPTVVLTRSNGFVTGSARSITGFDLYGAIESCADLLENFGGHVYAAGLTLREEKLEEFANRMDAYVEAHITEDMLTPVIDVDAKLDFAQITPKFFRILKQFQPFGPGNHNPVFMTENVYDAGSGRKVGAGGVHLKLDLIQESQPYHQIPSIAFNMSQFYDYIREGNPFDVCYTIVENYYRGNSSIQLRVRDLHEREELL</sequence>
<dbReference type="AlphaFoldDB" id="A0A9D9IY42"/>
<dbReference type="GO" id="GO:0006310">
    <property type="term" value="P:DNA recombination"/>
    <property type="evidence" value="ECO:0007669"/>
    <property type="project" value="InterPro"/>
</dbReference>
<reference evidence="9" key="2">
    <citation type="journal article" date="2021" name="PeerJ">
        <title>Extensive microbial diversity within the chicken gut microbiome revealed by metagenomics and culture.</title>
        <authorList>
            <person name="Gilroy R."/>
            <person name="Ravi A."/>
            <person name="Getino M."/>
            <person name="Pursley I."/>
            <person name="Horton D.L."/>
            <person name="Alikhan N.F."/>
            <person name="Baker D."/>
            <person name="Gharbi K."/>
            <person name="Hall N."/>
            <person name="Watson M."/>
            <person name="Adriaenssens E.M."/>
            <person name="Foster-Nyarko E."/>
            <person name="Jarju S."/>
            <person name="Secka A."/>
            <person name="Antonio M."/>
            <person name="Oren A."/>
            <person name="Chaudhuri R.R."/>
            <person name="La Ragione R."/>
            <person name="Hildebrand F."/>
            <person name="Pallen M.J."/>
        </authorList>
    </citation>
    <scope>NUCLEOTIDE SEQUENCE</scope>
    <source>
        <strain evidence="9">B3-1481</strain>
    </source>
</reference>
<dbReference type="Pfam" id="PF02272">
    <property type="entry name" value="DHHA1"/>
    <property type="match status" value="1"/>
</dbReference>
<keyword evidence="3" id="KW-0540">Nuclease</keyword>
<evidence type="ECO:0000259" key="7">
    <source>
        <dbReference type="Pfam" id="PF02272"/>
    </source>
</evidence>
<dbReference type="Gene3D" id="3.10.310.30">
    <property type="match status" value="1"/>
</dbReference>
<dbReference type="InterPro" id="IPR003156">
    <property type="entry name" value="DHHA1_dom"/>
</dbReference>
<feature type="domain" description="DDH" evidence="6">
    <location>
        <begin position="82"/>
        <end position="229"/>
    </location>
</feature>
<reference evidence="9" key="1">
    <citation type="submission" date="2020-10" db="EMBL/GenBank/DDBJ databases">
        <authorList>
            <person name="Gilroy R."/>
        </authorList>
    </citation>
    <scope>NUCLEOTIDE SEQUENCE</scope>
    <source>
        <strain evidence="9">B3-1481</strain>
    </source>
</reference>
<evidence type="ECO:0000259" key="8">
    <source>
        <dbReference type="Pfam" id="PF17768"/>
    </source>
</evidence>
<dbReference type="InterPro" id="IPR004610">
    <property type="entry name" value="RecJ"/>
</dbReference>
<evidence type="ECO:0000259" key="6">
    <source>
        <dbReference type="Pfam" id="PF01368"/>
    </source>
</evidence>
<comment type="similarity">
    <text evidence="1">Belongs to the RecJ family.</text>
</comment>
<dbReference type="PANTHER" id="PTHR30255">
    <property type="entry name" value="SINGLE-STRANDED-DNA-SPECIFIC EXONUCLEASE RECJ"/>
    <property type="match status" value="1"/>
</dbReference>
<dbReference type="Proteomes" id="UP000823769">
    <property type="component" value="Unassembled WGS sequence"/>
</dbReference>
<evidence type="ECO:0000256" key="4">
    <source>
        <dbReference type="ARBA" id="ARBA00022801"/>
    </source>
</evidence>
<evidence type="ECO:0000313" key="9">
    <source>
        <dbReference type="EMBL" id="MBO8480191.1"/>
    </source>
</evidence>
<dbReference type="Gene3D" id="3.90.1640.30">
    <property type="match status" value="1"/>
</dbReference>